<gene>
    <name evidence="1" type="ORF">ALC56_07145</name>
</gene>
<sequence length="90" mass="10674">MCSRLDGCIQWTGSMRIEEERNLFQDEKPDNKRRMDNHYEAYTNLSHWLQNCTVQQVFRELLGALMYVGTGPDIAYAVNYLSQFNNNYEK</sequence>
<dbReference type="Proteomes" id="UP000078541">
    <property type="component" value="Unassembled WGS sequence"/>
</dbReference>
<proteinExistence type="predicted"/>
<evidence type="ECO:0000313" key="1">
    <source>
        <dbReference type="EMBL" id="KYN38499.1"/>
    </source>
</evidence>
<keyword evidence="2" id="KW-1185">Reference proteome</keyword>
<name>A0A151JWA3_9HYME</name>
<evidence type="ECO:0008006" key="3">
    <source>
        <dbReference type="Google" id="ProtNLM"/>
    </source>
</evidence>
<organism evidence="1 2">
    <name type="scientific">Trachymyrmex septentrionalis</name>
    <dbReference type="NCBI Taxonomy" id="34720"/>
    <lineage>
        <taxon>Eukaryota</taxon>
        <taxon>Metazoa</taxon>
        <taxon>Ecdysozoa</taxon>
        <taxon>Arthropoda</taxon>
        <taxon>Hexapoda</taxon>
        <taxon>Insecta</taxon>
        <taxon>Pterygota</taxon>
        <taxon>Neoptera</taxon>
        <taxon>Endopterygota</taxon>
        <taxon>Hymenoptera</taxon>
        <taxon>Apocrita</taxon>
        <taxon>Aculeata</taxon>
        <taxon>Formicoidea</taxon>
        <taxon>Formicidae</taxon>
        <taxon>Myrmicinae</taxon>
        <taxon>Trachymyrmex</taxon>
    </lineage>
</organism>
<accession>A0A151JWA3</accession>
<dbReference type="AlphaFoldDB" id="A0A151JWA3"/>
<protein>
    <recommendedName>
        <fullName evidence="3">Copia protein</fullName>
    </recommendedName>
</protein>
<evidence type="ECO:0000313" key="2">
    <source>
        <dbReference type="Proteomes" id="UP000078541"/>
    </source>
</evidence>
<reference evidence="1 2" key="1">
    <citation type="submission" date="2016-03" db="EMBL/GenBank/DDBJ databases">
        <title>Trachymyrmex septentrionalis WGS genome.</title>
        <authorList>
            <person name="Nygaard S."/>
            <person name="Hu H."/>
            <person name="Boomsma J."/>
            <person name="Zhang G."/>
        </authorList>
    </citation>
    <scope>NUCLEOTIDE SEQUENCE [LARGE SCALE GENOMIC DNA]</scope>
    <source>
        <strain evidence="1">Tsep2-gDNA-1</strain>
        <tissue evidence="1">Whole body</tissue>
    </source>
</reference>
<dbReference type="EMBL" id="KQ981664">
    <property type="protein sequence ID" value="KYN38499.1"/>
    <property type="molecule type" value="Genomic_DNA"/>
</dbReference>